<protein>
    <submittedName>
        <fullName evidence="1">Uncharacterized protein</fullName>
    </submittedName>
</protein>
<dbReference type="RefSeq" id="XP_025433314.1">
    <property type="nucleotide sequence ID" value="XM_025571095.1"/>
</dbReference>
<dbReference type="GeneID" id="37072323"/>
<evidence type="ECO:0000313" key="1">
    <source>
        <dbReference type="EMBL" id="PYH47332.1"/>
    </source>
</evidence>
<proteinExistence type="predicted"/>
<sequence>MPSSIREACWTYRQQRLSSTDRVKSTLSEAVEPARQKMQVERRKLERRTRMLLGHVVAVDQEAGLFLQVLFLDESRASVMRIEREEDMSVALRQHVINRSPT</sequence>
<gene>
    <name evidence="1" type="ORF">BP01DRAFT_213542</name>
</gene>
<accession>A0A319AL52</accession>
<reference evidence="1 2" key="1">
    <citation type="submission" date="2016-12" db="EMBL/GenBank/DDBJ databases">
        <title>The genomes of Aspergillus section Nigri reveals drivers in fungal speciation.</title>
        <authorList>
            <consortium name="DOE Joint Genome Institute"/>
            <person name="Vesth T.C."/>
            <person name="Nybo J."/>
            <person name="Theobald S."/>
            <person name="Brandl J."/>
            <person name="Frisvad J.C."/>
            <person name="Nielsen K.F."/>
            <person name="Lyhne E.K."/>
            <person name="Kogle M.E."/>
            <person name="Kuo A."/>
            <person name="Riley R."/>
            <person name="Clum A."/>
            <person name="Nolan M."/>
            <person name="Lipzen A."/>
            <person name="Salamov A."/>
            <person name="Henrissat B."/>
            <person name="Wiebenga A."/>
            <person name="De Vries R.P."/>
            <person name="Grigoriev I.V."/>
            <person name="Mortensen U.H."/>
            <person name="Andersen M.R."/>
            <person name="Baker S.E."/>
        </authorList>
    </citation>
    <scope>NUCLEOTIDE SEQUENCE [LARGE SCALE GENOMIC DNA]</scope>
    <source>
        <strain evidence="1 2">JOP 1030-1</strain>
    </source>
</reference>
<keyword evidence="2" id="KW-1185">Reference proteome</keyword>
<evidence type="ECO:0000313" key="2">
    <source>
        <dbReference type="Proteomes" id="UP000248349"/>
    </source>
</evidence>
<name>A0A319AL52_9EURO</name>
<dbReference type="AlphaFoldDB" id="A0A319AL52"/>
<organism evidence="1 2">
    <name type="scientific">Aspergillus saccharolyticus JOP 1030-1</name>
    <dbReference type="NCBI Taxonomy" id="1450539"/>
    <lineage>
        <taxon>Eukaryota</taxon>
        <taxon>Fungi</taxon>
        <taxon>Dikarya</taxon>
        <taxon>Ascomycota</taxon>
        <taxon>Pezizomycotina</taxon>
        <taxon>Eurotiomycetes</taxon>
        <taxon>Eurotiomycetidae</taxon>
        <taxon>Eurotiales</taxon>
        <taxon>Aspergillaceae</taxon>
        <taxon>Aspergillus</taxon>
        <taxon>Aspergillus subgen. Circumdati</taxon>
    </lineage>
</organism>
<dbReference type="Proteomes" id="UP000248349">
    <property type="component" value="Unassembled WGS sequence"/>
</dbReference>
<dbReference type="EMBL" id="KZ821224">
    <property type="protein sequence ID" value="PYH47332.1"/>
    <property type="molecule type" value="Genomic_DNA"/>
</dbReference>